<evidence type="ECO:0000313" key="3">
    <source>
        <dbReference type="Proteomes" id="UP000258309"/>
    </source>
</evidence>
<dbReference type="EMBL" id="NCSJ02000021">
    <property type="protein sequence ID" value="RFU34422.1"/>
    <property type="molecule type" value="Genomic_DNA"/>
</dbReference>
<organism evidence="2 3">
    <name type="scientific">Scytalidium lignicola</name>
    <name type="common">Hyphomycete</name>
    <dbReference type="NCBI Taxonomy" id="5539"/>
    <lineage>
        <taxon>Eukaryota</taxon>
        <taxon>Fungi</taxon>
        <taxon>Dikarya</taxon>
        <taxon>Ascomycota</taxon>
        <taxon>Pezizomycotina</taxon>
        <taxon>Leotiomycetes</taxon>
        <taxon>Leotiomycetes incertae sedis</taxon>
        <taxon>Scytalidium</taxon>
    </lineage>
</organism>
<feature type="region of interest" description="Disordered" evidence="1">
    <location>
        <begin position="1"/>
        <end position="271"/>
    </location>
</feature>
<feature type="compositionally biased region" description="Acidic residues" evidence="1">
    <location>
        <begin position="228"/>
        <end position="244"/>
    </location>
</feature>
<evidence type="ECO:0000313" key="2">
    <source>
        <dbReference type="EMBL" id="RFU34422.1"/>
    </source>
</evidence>
<dbReference type="AlphaFoldDB" id="A0A3E2HMK5"/>
<feature type="non-terminal residue" evidence="2">
    <location>
        <position position="658"/>
    </location>
</feature>
<dbReference type="OrthoDB" id="4716584at2759"/>
<keyword evidence="3" id="KW-1185">Reference proteome</keyword>
<protein>
    <submittedName>
        <fullName evidence="2">Uncharacterized protein</fullName>
    </submittedName>
</protein>
<dbReference type="OMA" id="MCYLSEQ"/>
<feature type="region of interest" description="Disordered" evidence="1">
    <location>
        <begin position="495"/>
        <end position="530"/>
    </location>
</feature>
<feature type="compositionally biased region" description="Low complexity" evidence="1">
    <location>
        <begin position="514"/>
        <end position="525"/>
    </location>
</feature>
<feature type="compositionally biased region" description="Polar residues" evidence="1">
    <location>
        <begin position="55"/>
        <end position="70"/>
    </location>
</feature>
<gene>
    <name evidence="2" type="ORF">B7463_g1909</name>
</gene>
<feature type="compositionally biased region" description="Polar residues" evidence="1">
    <location>
        <begin position="83"/>
        <end position="93"/>
    </location>
</feature>
<name>A0A3E2HMK5_SCYLI</name>
<dbReference type="Proteomes" id="UP000258309">
    <property type="component" value="Unassembled WGS sequence"/>
</dbReference>
<sequence length="658" mass="74434">MTETSPSPPPHRRFSPQPIETTVRRSRRFPIEPIETTTRSHKKEEQQQPQQQPKTTALPQSESMPISIQVESPPRRRFLPQPIETTFKSSRLQVPNALPTPDLTPIRVASPLAEEPKSELKPTRPRFTPQLIETSKRSKRAGDTQPATLPTDKTDITPGTNHIYVERHKNRPRAAGDTLALPDITPRDSLSSQIQPLPPRRQPSMRPHPNTRHSSRQNSFQPELEIIVSDENDTESTDDDDNNDAPESVPSLTGSFGSSDDSMMRQQLARTRESCDDRFSGYLLALAAKAAEKQLREQALAAFPNETFHEIVEHFYDREVESTTSDDSSIEAVGLLPHEANIKVQSLRRQSSADWATLEMQQHQENLNRLREDEMHKKLAAEARNPSFRDPFWSNGMTEKSPFARLDDQPILNKEKEEELQRMRSAASPPMLGGDIKFRMCPSPKATKFEADQPIDIHLNRVDDGGGLWGGYCVAEEVGEYILPPMLKGPDMLRTPDIERDDPFSTLDSMMEGSPSSSRPSSQRSNHMASGLDERLAAEMRRAKRKAALLEEFNDDFVTQVYNYLSLGYPALARQFDEELSKIAKVSIYELRMDDEKNIAHGHIGLKEADCRTAKQSARWKALKVYILEWGMQHPSMENETAAPSAWGVRARRGSWAI</sequence>
<accession>A0A3E2HMK5</accession>
<reference evidence="2 3" key="1">
    <citation type="submission" date="2018-05" db="EMBL/GenBank/DDBJ databases">
        <title>Draft genome sequence of Scytalidium lignicola DSM 105466, a ubiquitous saprotrophic fungus.</title>
        <authorList>
            <person name="Buettner E."/>
            <person name="Gebauer A.M."/>
            <person name="Hofrichter M."/>
            <person name="Liers C."/>
            <person name="Kellner H."/>
        </authorList>
    </citation>
    <scope>NUCLEOTIDE SEQUENCE [LARGE SCALE GENOMIC DNA]</scope>
    <source>
        <strain evidence="2 3">DSM 105466</strain>
    </source>
</reference>
<feature type="non-terminal residue" evidence="2">
    <location>
        <position position="1"/>
    </location>
</feature>
<comment type="caution">
    <text evidence="2">The sequence shown here is derived from an EMBL/GenBank/DDBJ whole genome shotgun (WGS) entry which is preliminary data.</text>
</comment>
<proteinExistence type="predicted"/>
<evidence type="ECO:0000256" key="1">
    <source>
        <dbReference type="SAM" id="MobiDB-lite"/>
    </source>
</evidence>
<feature type="compositionally biased region" description="Polar residues" evidence="1">
    <location>
        <begin position="250"/>
        <end position="269"/>
    </location>
</feature>